<dbReference type="Pfam" id="PF12802">
    <property type="entry name" value="MarR_2"/>
    <property type="match status" value="1"/>
</dbReference>
<evidence type="ECO:0000256" key="2">
    <source>
        <dbReference type="ARBA" id="ARBA00023125"/>
    </source>
</evidence>
<dbReference type="AlphaFoldDB" id="A0A6P1YQC6"/>
<accession>A0A6P1YQC6</accession>
<dbReference type="PANTHER" id="PTHR33164:SF57">
    <property type="entry name" value="MARR-FAMILY TRANSCRIPTIONAL REGULATOR"/>
    <property type="match status" value="1"/>
</dbReference>
<dbReference type="PANTHER" id="PTHR33164">
    <property type="entry name" value="TRANSCRIPTIONAL REGULATOR, MARR FAMILY"/>
    <property type="match status" value="1"/>
</dbReference>
<dbReference type="PROSITE" id="PS50995">
    <property type="entry name" value="HTH_MARR_2"/>
    <property type="match status" value="1"/>
</dbReference>
<dbReference type="SMART" id="SM00347">
    <property type="entry name" value="HTH_MARR"/>
    <property type="match status" value="1"/>
</dbReference>
<dbReference type="PROSITE" id="PS01117">
    <property type="entry name" value="HTH_MARR_1"/>
    <property type="match status" value="1"/>
</dbReference>
<name>A0A6P1YQC6_9HYPH</name>
<protein>
    <submittedName>
        <fullName evidence="5">Winged helix-turn-helix transcriptional regulator</fullName>
    </submittedName>
</protein>
<evidence type="ECO:0000259" key="4">
    <source>
        <dbReference type="PROSITE" id="PS50995"/>
    </source>
</evidence>
<reference evidence="5 6" key="1">
    <citation type="submission" date="2020-02" db="EMBL/GenBank/DDBJ databases">
        <authorList>
            <person name="Li G."/>
        </authorList>
    </citation>
    <scope>NUCLEOTIDE SEQUENCE [LARGE SCALE GENOMIC DNA]</scope>
    <source>
        <strain evidence="5 6">DSM 102029</strain>
    </source>
</reference>
<dbReference type="InterPro" id="IPR036390">
    <property type="entry name" value="WH_DNA-bd_sf"/>
</dbReference>
<evidence type="ECO:0000313" key="5">
    <source>
        <dbReference type="EMBL" id="QIB35322.1"/>
    </source>
</evidence>
<dbReference type="SUPFAM" id="SSF46785">
    <property type="entry name" value="Winged helix' DNA-binding domain"/>
    <property type="match status" value="1"/>
</dbReference>
<keyword evidence="3" id="KW-0804">Transcription</keyword>
<dbReference type="InterPro" id="IPR036388">
    <property type="entry name" value="WH-like_DNA-bd_sf"/>
</dbReference>
<proteinExistence type="predicted"/>
<organism evidence="5 6">
    <name type="scientific">Ancylobacter pratisalsi</name>
    <dbReference type="NCBI Taxonomy" id="1745854"/>
    <lineage>
        <taxon>Bacteria</taxon>
        <taxon>Pseudomonadati</taxon>
        <taxon>Pseudomonadota</taxon>
        <taxon>Alphaproteobacteria</taxon>
        <taxon>Hyphomicrobiales</taxon>
        <taxon>Xanthobacteraceae</taxon>
        <taxon>Ancylobacter</taxon>
    </lineage>
</organism>
<dbReference type="InterPro" id="IPR000835">
    <property type="entry name" value="HTH_MarR-typ"/>
</dbReference>
<dbReference type="Proteomes" id="UP000464751">
    <property type="component" value="Chromosome"/>
</dbReference>
<dbReference type="KEGG" id="apra:G3A50_17595"/>
<keyword evidence="1" id="KW-0805">Transcription regulation</keyword>
<keyword evidence="6" id="KW-1185">Reference proteome</keyword>
<dbReference type="Gene3D" id="1.10.10.10">
    <property type="entry name" value="Winged helix-like DNA-binding domain superfamily/Winged helix DNA-binding domain"/>
    <property type="match status" value="1"/>
</dbReference>
<dbReference type="GO" id="GO:0003677">
    <property type="term" value="F:DNA binding"/>
    <property type="evidence" value="ECO:0007669"/>
    <property type="project" value="UniProtKB-KW"/>
</dbReference>
<dbReference type="GO" id="GO:0003700">
    <property type="term" value="F:DNA-binding transcription factor activity"/>
    <property type="evidence" value="ECO:0007669"/>
    <property type="project" value="InterPro"/>
</dbReference>
<sequence length="187" mass="20587">MAGLLNDGGFHERVPFGWSICVHNARLYAFHVESISVQNTPSKALLAELHDAVLDIVAVINRPDRDERLIEEAGIRLDRALFPLLVLTERVGRIGVVELAARVGRDHSTVSRQIAKLVALGLLERRPSATDGRQRELHATSAGQAMARKIDDARERLAREALTGWSEQEVSALGQSLRRYANALAAL</sequence>
<gene>
    <name evidence="5" type="ORF">G3A50_17595</name>
</gene>
<evidence type="ECO:0000256" key="3">
    <source>
        <dbReference type="ARBA" id="ARBA00023163"/>
    </source>
</evidence>
<feature type="domain" description="HTH marR-type" evidence="4">
    <location>
        <begin position="46"/>
        <end position="182"/>
    </location>
</feature>
<dbReference type="GO" id="GO:0006950">
    <property type="term" value="P:response to stress"/>
    <property type="evidence" value="ECO:0007669"/>
    <property type="project" value="TreeGrafter"/>
</dbReference>
<evidence type="ECO:0000313" key="6">
    <source>
        <dbReference type="Proteomes" id="UP000464751"/>
    </source>
</evidence>
<dbReference type="InterPro" id="IPR023187">
    <property type="entry name" value="Tscrpt_reg_MarR-type_CS"/>
</dbReference>
<dbReference type="EMBL" id="CP048630">
    <property type="protein sequence ID" value="QIB35322.1"/>
    <property type="molecule type" value="Genomic_DNA"/>
</dbReference>
<evidence type="ECO:0000256" key="1">
    <source>
        <dbReference type="ARBA" id="ARBA00023015"/>
    </source>
</evidence>
<dbReference type="PRINTS" id="PR00598">
    <property type="entry name" value="HTHMARR"/>
</dbReference>
<dbReference type="InterPro" id="IPR039422">
    <property type="entry name" value="MarR/SlyA-like"/>
</dbReference>
<keyword evidence="2" id="KW-0238">DNA-binding</keyword>